<dbReference type="InterPro" id="IPR029058">
    <property type="entry name" value="AB_hydrolase_fold"/>
</dbReference>
<evidence type="ECO:0000256" key="4">
    <source>
        <dbReference type="ARBA" id="ARBA00022723"/>
    </source>
</evidence>
<dbReference type="EC" id="3.1.1.-" evidence="10"/>
<gene>
    <name evidence="11" type="ORF">Daesc_006182</name>
</gene>
<evidence type="ECO:0000256" key="2">
    <source>
        <dbReference type="ARBA" id="ARBA00022487"/>
    </source>
</evidence>
<organism evidence="11 12">
    <name type="scientific">Daldinia eschscholtzii</name>
    <dbReference type="NCBI Taxonomy" id="292717"/>
    <lineage>
        <taxon>Eukaryota</taxon>
        <taxon>Fungi</taxon>
        <taxon>Dikarya</taxon>
        <taxon>Ascomycota</taxon>
        <taxon>Pezizomycotina</taxon>
        <taxon>Sordariomycetes</taxon>
        <taxon>Xylariomycetidae</taxon>
        <taxon>Xylariales</taxon>
        <taxon>Hypoxylaceae</taxon>
        <taxon>Daldinia</taxon>
    </lineage>
</organism>
<keyword evidence="3" id="KW-0624">Polysaccharide degradation</keyword>
<keyword evidence="6 10" id="KW-0378">Hydrolase</keyword>
<evidence type="ECO:0000256" key="1">
    <source>
        <dbReference type="ARBA" id="ARBA00006249"/>
    </source>
</evidence>
<dbReference type="InterPro" id="IPR011118">
    <property type="entry name" value="Tannase/feruloyl_esterase"/>
</dbReference>
<keyword evidence="2" id="KW-0719">Serine esterase</keyword>
<evidence type="ECO:0000256" key="8">
    <source>
        <dbReference type="ARBA" id="ARBA00023157"/>
    </source>
</evidence>
<dbReference type="Proteomes" id="UP001369815">
    <property type="component" value="Unassembled WGS sequence"/>
</dbReference>
<name>A0AAX6MGA6_9PEZI</name>
<keyword evidence="8" id="KW-1015">Disulfide bond</keyword>
<dbReference type="GO" id="GO:0046872">
    <property type="term" value="F:metal ion binding"/>
    <property type="evidence" value="ECO:0007669"/>
    <property type="project" value="UniProtKB-KW"/>
</dbReference>
<dbReference type="SUPFAM" id="SSF53474">
    <property type="entry name" value="alpha/beta-Hydrolases"/>
    <property type="match status" value="1"/>
</dbReference>
<evidence type="ECO:0000256" key="6">
    <source>
        <dbReference type="ARBA" id="ARBA00022801"/>
    </source>
</evidence>
<dbReference type="PANTHER" id="PTHR33938">
    <property type="entry name" value="FERULOYL ESTERASE B-RELATED"/>
    <property type="match status" value="1"/>
</dbReference>
<comment type="catalytic activity">
    <reaction evidence="9">
        <text>feruloyl-polysaccharide + H2O = ferulate + polysaccharide.</text>
        <dbReference type="EC" id="3.1.1.73"/>
    </reaction>
</comment>
<evidence type="ECO:0000256" key="10">
    <source>
        <dbReference type="RuleBase" id="RU361238"/>
    </source>
</evidence>
<dbReference type="EMBL" id="JBANMG010000006">
    <property type="protein sequence ID" value="KAK6951659.1"/>
    <property type="molecule type" value="Genomic_DNA"/>
</dbReference>
<dbReference type="Pfam" id="PF07519">
    <property type="entry name" value="Tannase"/>
    <property type="match status" value="1"/>
</dbReference>
<keyword evidence="3" id="KW-0858">Xylan degradation</keyword>
<protein>
    <recommendedName>
        <fullName evidence="10">Carboxylic ester hydrolase</fullName>
        <ecNumber evidence="10">3.1.1.-</ecNumber>
    </recommendedName>
</protein>
<dbReference type="PANTHER" id="PTHR33938:SF15">
    <property type="entry name" value="FERULOYL ESTERASE B-RELATED"/>
    <property type="match status" value="1"/>
</dbReference>
<dbReference type="PROSITE" id="PS51257">
    <property type="entry name" value="PROKAR_LIPOPROTEIN"/>
    <property type="match status" value="1"/>
</dbReference>
<keyword evidence="4" id="KW-0479">Metal-binding</keyword>
<dbReference type="AlphaFoldDB" id="A0AAX6MGA6"/>
<evidence type="ECO:0000256" key="7">
    <source>
        <dbReference type="ARBA" id="ARBA00022837"/>
    </source>
</evidence>
<comment type="similarity">
    <text evidence="1 10">Belongs to the tannase family.</text>
</comment>
<dbReference type="GO" id="GO:0045493">
    <property type="term" value="P:xylan catabolic process"/>
    <property type="evidence" value="ECO:0007669"/>
    <property type="project" value="UniProtKB-KW"/>
</dbReference>
<evidence type="ECO:0000256" key="3">
    <source>
        <dbReference type="ARBA" id="ARBA00022651"/>
    </source>
</evidence>
<keyword evidence="3" id="KW-0119">Carbohydrate metabolism</keyword>
<evidence type="ECO:0000313" key="12">
    <source>
        <dbReference type="Proteomes" id="UP001369815"/>
    </source>
</evidence>
<keyword evidence="12" id="KW-1185">Reference proteome</keyword>
<keyword evidence="7" id="KW-0106">Calcium</keyword>
<comment type="caution">
    <text evidence="11">The sequence shown here is derived from an EMBL/GenBank/DDBJ whole genome shotgun (WGS) entry which is preliminary data.</text>
</comment>
<feature type="chain" id="PRO_5043114242" description="Carboxylic ester hydrolase" evidence="10">
    <location>
        <begin position="17"/>
        <end position="517"/>
    </location>
</feature>
<evidence type="ECO:0000256" key="5">
    <source>
        <dbReference type="ARBA" id="ARBA00022729"/>
    </source>
</evidence>
<keyword evidence="5 10" id="KW-0732">Signal</keyword>
<evidence type="ECO:0000313" key="11">
    <source>
        <dbReference type="EMBL" id="KAK6951659.1"/>
    </source>
</evidence>
<feature type="signal peptide" evidence="10">
    <location>
        <begin position="1"/>
        <end position="16"/>
    </location>
</feature>
<evidence type="ECO:0000256" key="9">
    <source>
        <dbReference type="ARBA" id="ARBA00034075"/>
    </source>
</evidence>
<reference evidence="11 12" key="1">
    <citation type="journal article" date="2024" name="Front Chem Biol">
        <title>Unveiling the potential of Daldinia eschscholtzii MFLUCC 19-0629 through bioactivity and bioinformatics studies for enhanced sustainable agriculture production.</title>
        <authorList>
            <person name="Brooks S."/>
            <person name="Weaver J.A."/>
            <person name="Klomchit A."/>
            <person name="Alharthi S.A."/>
            <person name="Onlamun T."/>
            <person name="Nurani R."/>
            <person name="Vong T.K."/>
            <person name="Alberti F."/>
            <person name="Greco C."/>
        </authorList>
    </citation>
    <scope>NUCLEOTIDE SEQUENCE [LARGE SCALE GENOMIC DNA]</scope>
    <source>
        <strain evidence="11">MFLUCC 19-0629</strain>
    </source>
</reference>
<accession>A0AAX6MGA6</accession>
<proteinExistence type="inferred from homology"/>
<sequence>MRVNAVLGTSFAVAACACPSQSTAPWKVQDCSKFASSVRGIGNGVTILNSSYVPENTLNISSKFNELPLCRLFAKAPYPRNNSVIFELLLPAAEKYNGRFLAVGNGGMAGVISESDMIDNLNEGYAVAGGNSGHLASENNNGNGAPGVYLPYLHDEDQIKSWIHNSIAQFTPAARNITTAFYRKAPSYSYYKGCSTGGAQGFALAQFHPNLFDGIVAGCPGNWYSHLALSFLWNSQVTQGPSYLPQTTLDLITQAILEKCDAIDGVEDGVLENPLKCEFDISTLACKPSEANSTTCLTPAQLSAAQKIYTGPVDSRTNASLYPGFSFGSETEWKMQEGSLAEAFSIPILQNRVFDNLSYDASGFDWGADVDALDERVGTLIDEISPDLSELKAAGSKMIVYQGWADPFNAATWPIQHLDQIEDSLGGDVSDWFRLFMIPGGGHCGSASNYPQVPGTWHALEAIVQWVEKGEPPSEMLGTRPSDEKLKDKTSKLCAWPQTARLQGSDANDWSSYVCED</sequence>
<dbReference type="GO" id="GO:0030600">
    <property type="term" value="F:feruloyl esterase activity"/>
    <property type="evidence" value="ECO:0007669"/>
    <property type="project" value="UniProtKB-EC"/>
</dbReference>